<proteinExistence type="predicted"/>
<protein>
    <submittedName>
        <fullName evidence="1">Uncharacterized protein</fullName>
    </submittedName>
</protein>
<feature type="non-terminal residue" evidence="1">
    <location>
        <position position="128"/>
    </location>
</feature>
<dbReference type="Proteomes" id="UP001150603">
    <property type="component" value="Unassembled WGS sequence"/>
</dbReference>
<organism evidence="1 2">
    <name type="scientific">Linderina macrospora</name>
    <dbReference type="NCBI Taxonomy" id="4868"/>
    <lineage>
        <taxon>Eukaryota</taxon>
        <taxon>Fungi</taxon>
        <taxon>Fungi incertae sedis</taxon>
        <taxon>Zoopagomycota</taxon>
        <taxon>Kickxellomycotina</taxon>
        <taxon>Kickxellomycetes</taxon>
        <taxon>Kickxellales</taxon>
        <taxon>Kickxellaceae</taxon>
        <taxon>Linderina</taxon>
    </lineage>
</organism>
<reference evidence="1" key="1">
    <citation type="submission" date="2022-07" db="EMBL/GenBank/DDBJ databases">
        <title>Phylogenomic reconstructions and comparative analyses of Kickxellomycotina fungi.</title>
        <authorList>
            <person name="Reynolds N.K."/>
            <person name="Stajich J.E."/>
            <person name="Barry K."/>
            <person name="Grigoriev I.V."/>
            <person name="Crous P."/>
            <person name="Smith M.E."/>
        </authorList>
    </citation>
    <scope>NUCLEOTIDE SEQUENCE</scope>
    <source>
        <strain evidence="1">NRRL 5244</strain>
    </source>
</reference>
<evidence type="ECO:0000313" key="1">
    <source>
        <dbReference type="EMBL" id="KAJ1941084.1"/>
    </source>
</evidence>
<keyword evidence="2" id="KW-1185">Reference proteome</keyword>
<evidence type="ECO:0000313" key="2">
    <source>
        <dbReference type="Proteomes" id="UP001150603"/>
    </source>
</evidence>
<comment type="caution">
    <text evidence="1">The sequence shown here is derived from an EMBL/GenBank/DDBJ whole genome shotgun (WGS) entry which is preliminary data.</text>
</comment>
<sequence>MQASHDDTQEEVLPSRIYIEEAKYQAAKALPMTVAGILRSWTSVLELRAIGHMGSKELAGRSLALLVVNLTGYPFMYGLGGALESLCSQAFTGARDSRRKTGVYVQHSLWVFLVCYGFLLLLWLNPDV</sequence>
<gene>
    <name evidence="1" type="ORF">FBU59_003603</name>
</gene>
<name>A0ACC1J7Z9_9FUNG</name>
<dbReference type="EMBL" id="JANBPW010002357">
    <property type="protein sequence ID" value="KAJ1941084.1"/>
    <property type="molecule type" value="Genomic_DNA"/>
</dbReference>
<accession>A0ACC1J7Z9</accession>